<protein>
    <submittedName>
        <fullName evidence="1">Uncharacterized protein</fullName>
    </submittedName>
</protein>
<keyword evidence="2" id="KW-1185">Reference proteome</keyword>
<dbReference type="PANTHER" id="PTHR47018:SF3">
    <property type="entry name" value="MYCBP-ASSOCIATED PROTEIN"/>
    <property type="match status" value="1"/>
</dbReference>
<sequence>MGGFHLLMTLLAIIGNRFGDAGLRDVAVHSEMIAEGSIDSVLNGKHYNRGIRLHNIMYEAMTKLLLENFEDCLHEDSLELLSDHKTHLDQLKLNLCQEEIEQVLESDLLQQWENRFQEHVADIRQNGSDLAKFWITYLQLCELLLDLINATRTGNWELYLFCIEAVIPWTFAYDRQNYARYLIPYLNDMRALPTVMPEVYDAFLAGDFSVQMSKSNPFGQNEADKTIENTINRDCKTSAWRLHRIQCQFRGDSAVGLEQFQAQLIQTTLPRTRISAVY</sequence>
<evidence type="ECO:0000313" key="2">
    <source>
        <dbReference type="Proteomes" id="UP001152795"/>
    </source>
</evidence>
<accession>A0A6S7IP94</accession>
<evidence type="ECO:0000313" key="1">
    <source>
        <dbReference type="EMBL" id="CAB4007601.1"/>
    </source>
</evidence>
<reference evidence="1" key="1">
    <citation type="submission" date="2020-04" db="EMBL/GenBank/DDBJ databases">
        <authorList>
            <person name="Alioto T."/>
            <person name="Alioto T."/>
            <person name="Gomez Garrido J."/>
        </authorList>
    </citation>
    <scope>NUCLEOTIDE SEQUENCE</scope>
    <source>
        <strain evidence="1">A484AB</strain>
    </source>
</reference>
<dbReference type="Proteomes" id="UP001152795">
    <property type="component" value="Unassembled WGS sequence"/>
</dbReference>
<dbReference type="EMBL" id="CACRXK020005845">
    <property type="protein sequence ID" value="CAB4007601.1"/>
    <property type="molecule type" value="Genomic_DNA"/>
</dbReference>
<dbReference type="OrthoDB" id="6725193at2759"/>
<dbReference type="PANTHER" id="PTHR47018">
    <property type="entry name" value="CXC DOMAIN-CONTAINING PROTEIN-RELATED"/>
    <property type="match status" value="1"/>
</dbReference>
<gene>
    <name evidence="1" type="ORF">PACLA_8A007261</name>
</gene>
<organism evidence="1 2">
    <name type="scientific">Paramuricea clavata</name>
    <name type="common">Red gorgonian</name>
    <name type="synonym">Violescent sea-whip</name>
    <dbReference type="NCBI Taxonomy" id="317549"/>
    <lineage>
        <taxon>Eukaryota</taxon>
        <taxon>Metazoa</taxon>
        <taxon>Cnidaria</taxon>
        <taxon>Anthozoa</taxon>
        <taxon>Octocorallia</taxon>
        <taxon>Malacalcyonacea</taxon>
        <taxon>Plexauridae</taxon>
        <taxon>Paramuricea</taxon>
    </lineage>
</organism>
<proteinExistence type="predicted"/>
<comment type="caution">
    <text evidence="1">The sequence shown here is derived from an EMBL/GenBank/DDBJ whole genome shotgun (WGS) entry which is preliminary data.</text>
</comment>
<dbReference type="AlphaFoldDB" id="A0A6S7IP94"/>
<name>A0A6S7IP94_PARCT</name>